<keyword evidence="4" id="KW-1185">Reference proteome</keyword>
<dbReference type="InterPro" id="IPR053128">
    <property type="entry name" value="Cystatin-like"/>
</dbReference>
<proteinExistence type="predicted"/>
<dbReference type="EMBL" id="JAOPGA020000966">
    <property type="protein sequence ID" value="KAL0483511.1"/>
    <property type="molecule type" value="Genomic_DNA"/>
</dbReference>
<sequence length="201" mass="22510">MSKLTIAVLFALIAVLLALPGGKKPHEGELTPDMKKAIELVVQEVSLQHNETTTLVEVISVHYQIVAGKIYHMKLRVSRPTTGKYDLDAMIAHDLEGSLEILQIHEHHQEGGHHEHEEMSADMRKAMNMALRFLSAKHGEVMKITKVVSVHSQIVAGTNYHFVLQIEGVKHDLHEATVVVHHNLDDAMEVIIVKDEHIKSN</sequence>
<comment type="caution">
    <text evidence="3">The sequence shown here is derived from an EMBL/GenBank/DDBJ whole genome shotgun (WGS) entry which is preliminary data.</text>
</comment>
<dbReference type="InterPro" id="IPR018073">
    <property type="entry name" value="Prot_inh_cystat_CS"/>
</dbReference>
<dbReference type="InterPro" id="IPR046350">
    <property type="entry name" value="Cystatin_sf"/>
</dbReference>
<dbReference type="Gene3D" id="3.10.450.10">
    <property type="match status" value="2"/>
</dbReference>
<dbReference type="InterPro" id="IPR000010">
    <property type="entry name" value="Cystatin_dom"/>
</dbReference>
<feature type="chain" id="PRO_5043856448" evidence="1">
    <location>
        <begin position="19"/>
        <end position="201"/>
    </location>
</feature>
<dbReference type="Proteomes" id="UP001431209">
    <property type="component" value="Unassembled WGS sequence"/>
</dbReference>
<evidence type="ECO:0000313" key="3">
    <source>
        <dbReference type="EMBL" id="KAL0483511.1"/>
    </source>
</evidence>
<dbReference type="Pfam" id="PF00031">
    <property type="entry name" value="Cystatin"/>
    <property type="match status" value="2"/>
</dbReference>
<dbReference type="PANTHER" id="PTHR12319">
    <property type="entry name" value="CYSTATIN-RELATED"/>
    <property type="match status" value="1"/>
</dbReference>
<evidence type="ECO:0000256" key="1">
    <source>
        <dbReference type="SAM" id="SignalP"/>
    </source>
</evidence>
<dbReference type="PROSITE" id="PS00287">
    <property type="entry name" value="CYSTATIN"/>
    <property type="match status" value="1"/>
</dbReference>
<accession>A0AAW2Z314</accession>
<feature type="domain" description="Cystatin" evidence="2">
    <location>
        <begin position="111"/>
        <end position="167"/>
    </location>
</feature>
<organism evidence="3 4">
    <name type="scientific">Acrasis kona</name>
    <dbReference type="NCBI Taxonomy" id="1008807"/>
    <lineage>
        <taxon>Eukaryota</taxon>
        <taxon>Discoba</taxon>
        <taxon>Heterolobosea</taxon>
        <taxon>Tetramitia</taxon>
        <taxon>Eutetramitia</taxon>
        <taxon>Acrasidae</taxon>
        <taxon>Acrasis</taxon>
    </lineage>
</organism>
<keyword evidence="1" id="KW-0732">Signal</keyword>
<evidence type="ECO:0000259" key="2">
    <source>
        <dbReference type="Pfam" id="PF00031"/>
    </source>
</evidence>
<dbReference type="GO" id="GO:0004869">
    <property type="term" value="F:cysteine-type endopeptidase inhibitor activity"/>
    <property type="evidence" value="ECO:0007669"/>
    <property type="project" value="InterPro"/>
</dbReference>
<reference evidence="3 4" key="1">
    <citation type="submission" date="2024-03" db="EMBL/GenBank/DDBJ databases">
        <title>The Acrasis kona genome and developmental transcriptomes reveal deep origins of eukaryotic multicellular pathways.</title>
        <authorList>
            <person name="Sheikh S."/>
            <person name="Fu C.-J."/>
            <person name="Brown M.W."/>
            <person name="Baldauf S.L."/>
        </authorList>
    </citation>
    <scope>NUCLEOTIDE SEQUENCE [LARGE SCALE GENOMIC DNA]</scope>
    <source>
        <strain evidence="3 4">ATCC MYA-3509</strain>
    </source>
</reference>
<dbReference type="AlphaFoldDB" id="A0AAW2Z314"/>
<name>A0AAW2Z314_9EUKA</name>
<protein>
    <submittedName>
        <fullName evidence="3">Cysteine proteinase inhibitor</fullName>
    </submittedName>
</protein>
<dbReference type="SUPFAM" id="SSF54403">
    <property type="entry name" value="Cystatin/monellin"/>
    <property type="match status" value="2"/>
</dbReference>
<gene>
    <name evidence="3" type="ORF">AKO1_014534</name>
</gene>
<dbReference type="PANTHER" id="PTHR12319:SF2">
    <property type="entry name" value="CYSTATIN-LIKE PROTEIN-RELATED"/>
    <property type="match status" value="1"/>
</dbReference>
<feature type="domain" description="Cystatin" evidence="2">
    <location>
        <begin position="31"/>
        <end position="94"/>
    </location>
</feature>
<evidence type="ECO:0000313" key="4">
    <source>
        <dbReference type="Proteomes" id="UP001431209"/>
    </source>
</evidence>
<feature type="signal peptide" evidence="1">
    <location>
        <begin position="1"/>
        <end position="18"/>
    </location>
</feature>